<sequence>MWKFASRSWSSVSGATRLRQPETQSNTDGGLAVLGMLIVWTSFIFVVFPRLDLAVARLFFQGHAFWLAENPFLKAVRDVTRGGQVYLLSGMVLLIVLHVFLPKRLRFCAPHKPLFVLLSFAAGPLAIVQTLKVVIGRVRPRELVEFGGNADFTPVWQFSTACSSNCSFPSGETAVAAAALSLLVFVPERYRWGTAAVITPCLMLVAFNRVVFGAHFLSDVMLGWLLTVFAMAWIWRWVDLNAKVIDRFFSRLTSR</sequence>
<dbReference type="AlphaFoldDB" id="A0A1C3UAE7"/>
<protein>
    <submittedName>
        <fullName evidence="3">Membrane-associated enzyme, PAP2 (Acid phosphatase) superfamily</fullName>
    </submittedName>
</protein>
<dbReference type="SUPFAM" id="SSF48317">
    <property type="entry name" value="Acid phosphatase/Vanadium-dependent haloperoxidase"/>
    <property type="match status" value="1"/>
</dbReference>
<dbReference type="GO" id="GO:0042392">
    <property type="term" value="F:sphingosine-1-phosphate phosphatase activity"/>
    <property type="evidence" value="ECO:0007669"/>
    <property type="project" value="TreeGrafter"/>
</dbReference>
<dbReference type="STRING" id="411945.GA0061102_1002237"/>
<dbReference type="Gene3D" id="1.20.144.10">
    <property type="entry name" value="Phosphatidic acid phosphatase type 2/haloperoxidase"/>
    <property type="match status" value="1"/>
</dbReference>
<evidence type="ECO:0000259" key="2">
    <source>
        <dbReference type="SMART" id="SM00014"/>
    </source>
</evidence>
<dbReference type="Pfam" id="PF01569">
    <property type="entry name" value="PAP2"/>
    <property type="match status" value="1"/>
</dbReference>
<reference evidence="4" key="1">
    <citation type="submission" date="2016-08" db="EMBL/GenBank/DDBJ databases">
        <authorList>
            <person name="Varghese N."/>
            <person name="Submissions Spin"/>
        </authorList>
    </citation>
    <scope>NUCLEOTIDE SEQUENCE [LARGE SCALE GENOMIC DNA]</scope>
    <source>
        <strain evidence="4">HAMBI 2971</strain>
    </source>
</reference>
<feature type="transmembrane region" description="Helical" evidence="1">
    <location>
        <begin position="83"/>
        <end position="101"/>
    </location>
</feature>
<feature type="transmembrane region" description="Helical" evidence="1">
    <location>
        <begin position="190"/>
        <end position="208"/>
    </location>
</feature>
<dbReference type="Proteomes" id="UP000199435">
    <property type="component" value="Unassembled WGS sequence"/>
</dbReference>
<keyword evidence="4" id="KW-1185">Reference proteome</keyword>
<dbReference type="InterPro" id="IPR036938">
    <property type="entry name" value="PAP2/HPO_sf"/>
</dbReference>
<feature type="transmembrane region" description="Helical" evidence="1">
    <location>
        <begin position="29"/>
        <end position="48"/>
    </location>
</feature>
<name>A0A1C3UAE7_9HYPH</name>
<organism evidence="3 4">
    <name type="scientific">Rhizobium miluonense</name>
    <dbReference type="NCBI Taxonomy" id="411945"/>
    <lineage>
        <taxon>Bacteria</taxon>
        <taxon>Pseudomonadati</taxon>
        <taxon>Pseudomonadota</taxon>
        <taxon>Alphaproteobacteria</taxon>
        <taxon>Hyphomicrobiales</taxon>
        <taxon>Rhizobiaceae</taxon>
        <taxon>Rhizobium/Agrobacterium group</taxon>
        <taxon>Rhizobium</taxon>
    </lineage>
</organism>
<dbReference type="OrthoDB" id="9813524at2"/>
<feature type="transmembrane region" description="Helical" evidence="1">
    <location>
        <begin position="220"/>
        <end position="238"/>
    </location>
</feature>
<dbReference type="EMBL" id="FMAH01000002">
    <property type="protein sequence ID" value="SCB12365.1"/>
    <property type="molecule type" value="Genomic_DNA"/>
</dbReference>
<dbReference type="RefSeq" id="WP_092844080.1">
    <property type="nucleotide sequence ID" value="NZ_FMAH01000002.1"/>
</dbReference>
<feature type="transmembrane region" description="Helical" evidence="1">
    <location>
        <begin position="113"/>
        <end position="135"/>
    </location>
</feature>
<evidence type="ECO:0000313" key="3">
    <source>
        <dbReference type="EMBL" id="SCB12365.1"/>
    </source>
</evidence>
<accession>A0A1C3UAE7</accession>
<gene>
    <name evidence="3" type="ORF">GA0061102_1002237</name>
</gene>
<feature type="domain" description="Phosphatidic acid phosphatase type 2/haloperoxidase" evidence="2">
    <location>
        <begin position="112"/>
        <end position="236"/>
    </location>
</feature>
<dbReference type="PANTHER" id="PTHR14969">
    <property type="entry name" value="SPHINGOSINE-1-PHOSPHATE PHOSPHOHYDROLASE"/>
    <property type="match status" value="1"/>
</dbReference>
<keyword evidence="1" id="KW-1133">Transmembrane helix</keyword>
<evidence type="ECO:0000313" key="4">
    <source>
        <dbReference type="Proteomes" id="UP000199435"/>
    </source>
</evidence>
<dbReference type="PANTHER" id="PTHR14969:SF13">
    <property type="entry name" value="AT30094P"/>
    <property type="match status" value="1"/>
</dbReference>
<evidence type="ECO:0000256" key="1">
    <source>
        <dbReference type="SAM" id="Phobius"/>
    </source>
</evidence>
<dbReference type="InterPro" id="IPR000326">
    <property type="entry name" value="PAP2/HPO"/>
</dbReference>
<keyword evidence="1" id="KW-0472">Membrane</keyword>
<proteinExistence type="predicted"/>
<keyword evidence="1" id="KW-0812">Transmembrane</keyword>
<dbReference type="SMART" id="SM00014">
    <property type="entry name" value="acidPPc"/>
    <property type="match status" value="1"/>
</dbReference>